<comment type="caution">
    <text evidence="3">The sequence shown here is derived from an EMBL/GenBank/DDBJ whole genome shotgun (WGS) entry which is preliminary data.</text>
</comment>
<gene>
    <name evidence="3" type="ORF">H0484_02995</name>
</gene>
<dbReference type="Proteomes" id="UP000776983">
    <property type="component" value="Unassembled WGS sequence"/>
</dbReference>
<reference evidence="3 4" key="1">
    <citation type="submission" date="2020-07" db="EMBL/GenBank/DDBJ databases">
        <title>Pusillimonas sp. nov., isolated from poultry manure in Taiwan.</title>
        <authorList>
            <person name="Lin S.-Y."/>
            <person name="Tang Y.-S."/>
            <person name="Young C.-C."/>
        </authorList>
    </citation>
    <scope>NUCLEOTIDE SEQUENCE [LARGE SCALE GENOMIC DNA]</scope>
    <source>
        <strain evidence="3 4">CC-YST705</strain>
    </source>
</reference>
<protein>
    <submittedName>
        <fullName evidence="3">Rpn family recombination-promoting nuclease/putative transposase</fullName>
    </submittedName>
</protein>
<dbReference type="InterPro" id="IPR006842">
    <property type="entry name" value="Transposase_31"/>
</dbReference>
<feature type="domain" description="Transposase (putative) YhgA-like" evidence="1">
    <location>
        <begin position="5"/>
        <end position="210"/>
    </location>
</feature>
<evidence type="ECO:0000313" key="4">
    <source>
        <dbReference type="Proteomes" id="UP000776983"/>
    </source>
</evidence>
<dbReference type="InterPro" id="IPR051699">
    <property type="entry name" value="Rpn/YhgA-like_nuclease"/>
</dbReference>
<sequence length="318" mass="36454">MPNTDRGYKLLFSNPDIVRSLLRDVVRALNGHWVDGLDLSTLAPVKTEFVTPKLQLRSSDSIWRVRRHDGSTQYLQLILEFQSQADWDMGLRLLTYRCLLYEGLRMSGELAGGERFPAVVPIVVYTGLPPWTAALDIADLIEPVPQALQPYQARQRYLLIDVRRQAHNEALAQDSLARLLFRLEHNQGPDDVAQLTQRLASILQGDEYLDVQRAILTWVRRVLLPRSMPGKKLRRVKTLTEVKMIVQEDPRSWFYQERQKGEQQGQATLLSRQLQHKFGTLTPAVQQRLAQASTQQLEVWSLNLLNAATLEQVFAQPQ</sequence>
<dbReference type="Pfam" id="PF14261">
    <property type="entry name" value="DUF4351"/>
    <property type="match status" value="1"/>
</dbReference>
<dbReference type="PANTHER" id="PTHR34611">
    <property type="match status" value="1"/>
</dbReference>
<proteinExistence type="predicted"/>
<feature type="domain" description="DUF4351" evidence="2">
    <location>
        <begin position="259"/>
        <end position="312"/>
    </location>
</feature>
<dbReference type="EMBL" id="JACDXW010000001">
    <property type="protein sequence ID" value="MCB5362722.1"/>
    <property type="molecule type" value="Genomic_DNA"/>
</dbReference>
<accession>A0ABS8C9L2</accession>
<organism evidence="3 4">
    <name type="scientific">Mesopusillimonas faecipullorum</name>
    <dbReference type="NCBI Taxonomy" id="2755040"/>
    <lineage>
        <taxon>Bacteria</taxon>
        <taxon>Pseudomonadati</taxon>
        <taxon>Pseudomonadota</taxon>
        <taxon>Betaproteobacteria</taxon>
        <taxon>Burkholderiales</taxon>
        <taxon>Alcaligenaceae</taxon>
        <taxon>Mesopusillimonas</taxon>
    </lineage>
</organism>
<name>A0ABS8C9L2_9BURK</name>
<evidence type="ECO:0000259" key="2">
    <source>
        <dbReference type="Pfam" id="PF14261"/>
    </source>
</evidence>
<dbReference type="InterPro" id="IPR025587">
    <property type="entry name" value="DUF4351"/>
</dbReference>
<keyword evidence="4" id="KW-1185">Reference proteome</keyword>
<dbReference type="PANTHER" id="PTHR34611:SF2">
    <property type="entry name" value="INACTIVE RECOMBINATION-PROMOTING NUCLEASE-LIKE PROTEIN RPNE-RELATED"/>
    <property type="match status" value="1"/>
</dbReference>
<evidence type="ECO:0000259" key="1">
    <source>
        <dbReference type="Pfam" id="PF04754"/>
    </source>
</evidence>
<evidence type="ECO:0000313" key="3">
    <source>
        <dbReference type="EMBL" id="MCB5362722.1"/>
    </source>
</evidence>
<dbReference type="RefSeq" id="WP_226952945.1">
    <property type="nucleotide sequence ID" value="NZ_JACDXW010000001.1"/>
</dbReference>
<dbReference type="Pfam" id="PF04754">
    <property type="entry name" value="Transposase_31"/>
    <property type="match status" value="1"/>
</dbReference>